<feature type="compositionally biased region" description="Basic residues" evidence="9">
    <location>
        <begin position="63"/>
        <end position="78"/>
    </location>
</feature>
<evidence type="ECO:0000256" key="10">
    <source>
        <dbReference type="SAM" id="Phobius"/>
    </source>
</evidence>
<evidence type="ECO:0000256" key="4">
    <source>
        <dbReference type="ARBA" id="ARBA00022723"/>
    </source>
</evidence>
<dbReference type="CDD" id="cd16454">
    <property type="entry name" value="RING-H2_PA-TM-RING"/>
    <property type="match status" value="1"/>
</dbReference>
<dbReference type="GO" id="GO:0016567">
    <property type="term" value="P:protein ubiquitination"/>
    <property type="evidence" value="ECO:0007669"/>
    <property type="project" value="TreeGrafter"/>
</dbReference>
<keyword evidence="10" id="KW-1133">Transmembrane helix</keyword>
<evidence type="ECO:0000313" key="12">
    <source>
        <dbReference type="EMBL" id="CAA7051160.1"/>
    </source>
</evidence>
<dbReference type="GO" id="GO:0005737">
    <property type="term" value="C:cytoplasm"/>
    <property type="evidence" value="ECO:0007669"/>
    <property type="project" value="TreeGrafter"/>
</dbReference>
<evidence type="ECO:0000256" key="6">
    <source>
        <dbReference type="ARBA" id="ARBA00022786"/>
    </source>
</evidence>
<organism evidence="13 14">
    <name type="scientific">Microthlaspi erraticum</name>
    <dbReference type="NCBI Taxonomy" id="1685480"/>
    <lineage>
        <taxon>Eukaryota</taxon>
        <taxon>Viridiplantae</taxon>
        <taxon>Streptophyta</taxon>
        <taxon>Embryophyta</taxon>
        <taxon>Tracheophyta</taxon>
        <taxon>Spermatophyta</taxon>
        <taxon>Magnoliopsida</taxon>
        <taxon>eudicotyledons</taxon>
        <taxon>Gunneridae</taxon>
        <taxon>Pentapetalae</taxon>
        <taxon>rosids</taxon>
        <taxon>malvids</taxon>
        <taxon>Brassicales</taxon>
        <taxon>Brassicaceae</taxon>
        <taxon>Coluteocarpeae</taxon>
        <taxon>Microthlaspi</taxon>
    </lineage>
</organism>
<dbReference type="EC" id="2.3.2.27" evidence="2"/>
<dbReference type="AlphaFoldDB" id="A0A6D2L7V6"/>
<evidence type="ECO:0000259" key="11">
    <source>
        <dbReference type="PROSITE" id="PS50089"/>
    </source>
</evidence>
<dbReference type="GO" id="GO:0061630">
    <property type="term" value="F:ubiquitin protein ligase activity"/>
    <property type="evidence" value="ECO:0007669"/>
    <property type="project" value="UniProtKB-EC"/>
</dbReference>
<dbReference type="GO" id="GO:0008270">
    <property type="term" value="F:zinc ion binding"/>
    <property type="evidence" value="ECO:0007669"/>
    <property type="project" value="UniProtKB-KW"/>
</dbReference>
<keyword evidence="3" id="KW-0808">Transferase</keyword>
<comment type="catalytic activity">
    <reaction evidence="1">
        <text>S-ubiquitinyl-[E2 ubiquitin-conjugating enzyme]-L-cysteine + [acceptor protein]-L-lysine = [E2 ubiquitin-conjugating enzyme]-L-cysteine + N(6)-ubiquitinyl-[acceptor protein]-L-lysine.</text>
        <dbReference type="EC" id="2.3.2.27"/>
    </reaction>
</comment>
<evidence type="ECO:0000256" key="9">
    <source>
        <dbReference type="SAM" id="MobiDB-lite"/>
    </source>
</evidence>
<accession>A0A6D2L7V6</accession>
<feature type="domain" description="RING-type" evidence="11">
    <location>
        <begin position="321"/>
        <end position="362"/>
    </location>
</feature>
<keyword evidence="5 8" id="KW-0863">Zinc-finger</keyword>
<evidence type="ECO:0000313" key="14">
    <source>
        <dbReference type="Proteomes" id="UP000467841"/>
    </source>
</evidence>
<dbReference type="PANTHER" id="PTHR15710">
    <property type="entry name" value="E3 UBIQUITIN-PROTEIN LIGASE PRAJA"/>
    <property type="match status" value="1"/>
</dbReference>
<proteinExistence type="predicted"/>
<evidence type="ECO:0000256" key="8">
    <source>
        <dbReference type="PROSITE-ProRule" id="PRU00175"/>
    </source>
</evidence>
<evidence type="ECO:0000256" key="3">
    <source>
        <dbReference type="ARBA" id="ARBA00022679"/>
    </source>
</evidence>
<evidence type="ECO:0000256" key="5">
    <source>
        <dbReference type="ARBA" id="ARBA00022771"/>
    </source>
</evidence>
<dbReference type="PANTHER" id="PTHR15710:SF242">
    <property type="entry name" value="OS06G0633500 PROTEIN"/>
    <property type="match status" value="1"/>
</dbReference>
<gene>
    <name evidence="12" type="ORF">MERR_LOCUS38395</name>
    <name evidence="13" type="ORF">MERR_LOCUS49106</name>
</gene>
<keyword evidence="10" id="KW-0812">Transmembrane</keyword>
<keyword evidence="6" id="KW-0833">Ubl conjugation pathway</keyword>
<dbReference type="EMBL" id="CACVBM020001902">
    <property type="protein sequence ID" value="CAA7061870.1"/>
    <property type="molecule type" value="Genomic_DNA"/>
</dbReference>
<dbReference type="InterPro" id="IPR001841">
    <property type="entry name" value="Znf_RING"/>
</dbReference>
<protein>
    <recommendedName>
        <fullName evidence="2">RING-type E3 ubiquitin transferase</fullName>
        <ecNumber evidence="2">2.3.2.27</ecNumber>
    </recommendedName>
</protein>
<feature type="region of interest" description="Disordered" evidence="9">
    <location>
        <begin position="57"/>
        <end position="91"/>
    </location>
</feature>
<dbReference type="OrthoDB" id="21204at2759"/>
<feature type="compositionally biased region" description="Acidic residues" evidence="9">
    <location>
        <begin position="193"/>
        <end position="202"/>
    </location>
</feature>
<dbReference type="FunFam" id="3.30.40.10:FF:000022">
    <property type="entry name" value="E3 ubiquitin-protein ligase RING1-like"/>
    <property type="match status" value="1"/>
</dbReference>
<dbReference type="EMBL" id="CACVBM020001466">
    <property type="protein sequence ID" value="CAA7051160.1"/>
    <property type="molecule type" value="Genomic_DNA"/>
</dbReference>
<dbReference type="Gene3D" id="3.30.40.10">
    <property type="entry name" value="Zinc/RING finger domain, C3HC4 (zinc finger)"/>
    <property type="match status" value="1"/>
</dbReference>
<evidence type="ECO:0000313" key="13">
    <source>
        <dbReference type="EMBL" id="CAA7061870.1"/>
    </source>
</evidence>
<evidence type="ECO:0000256" key="2">
    <source>
        <dbReference type="ARBA" id="ARBA00012483"/>
    </source>
</evidence>
<evidence type="ECO:0000256" key="1">
    <source>
        <dbReference type="ARBA" id="ARBA00000900"/>
    </source>
</evidence>
<keyword evidence="10" id="KW-0472">Membrane</keyword>
<feature type="transmembrane region" description="Helical" evidence="10">
    <location>
        <begin position="420"/>
        <end position="440"/>
    </location>
</feature>
<dbReference type="SMART" id="SM00184">
    <property type="entry name" value="RING"/>
    <property type="match status" value="1"/>
</dbReference>
<dbReference type="Pfam" id="PF13639">
    <property type="entry name" value="zf-RING_2"/>
    <property type="match status" value="1"/>
</dbReference>
<feature type="region of interest" description="Disordered" evidence="9">
    <location>
        <begin position="181"/>
        <end position="215"/>
    </location>
</feature>
<dbReference type="PROSITE" id="PS50089">
    <property type="entry name" value="ZF_RING_2"/>
    <property type="match status" value="1"/>
</dbReference>
<keyword evidence="14" id="KW-1185">Reference proteome</keyword>
<dbReference type="Proteomes" id="UP000467841">
    <property type="component" value="Unassembled WGS sequence"/>
</dbReference>
<evidence type="ECO:0000256" key="7">
    <source>
        <dbReference type="ARBA" id="ARBA00022833"/>
    </source>
</evidence>
<dbReference type="SUPFAM" id="SSF57850">
    <property type="entry name" value="RING/U-box"/>
    <property type="match status" value="1"/>
</dbReference>
<reference evidence="13 14" key="1">
    <citation type="submission" date="2020-01" db="EMBL/GenBank/DDBJ databases">
        <authorList>
            <person name="Mishra B."/>
        </authorList>
    </citation>
    <scope>NUCLEOTIDE SEQUENCE [LARGE SCALE GENOMIC DNA]</scope>
</reference>
<sequence>MDPHPQGPPIDTDSIPSSAACNLCGRVLQSASDDLEIFSLCGDCKFLLLEDFGTPAPPLTRRQTARRRRSSRRRRTSRHGSSESVGDLSSQQLTHLIRQSLETSSHTTPSGSTRWRLFSESESEDFETLDSRYGETESNASFSLYRFPHGDNDAISFSAYGGESDASADRDRSDIDFDTDIDPMHAGLNQWNSDEEDREWEEGAGPSGVAGTRYLASPSESYSSMSRFDSPEFERGFRQRIVERRQALSRHIFTGLEDMEFSPYAANVADYLDERGFEQLLEQLAESDNSRRGAPPASVSCVTSLPRVTIGEEHVNKGLVCAVCKELYSLGTETTQLPCLHLYHAHCIVPWLSARNSCPLCRYELPTDDKDYEQGKQNVLDASEDSSSGDDDDGTEAGEEVYLEIGGSEAGVSRVSRGRWLFLAAAPVVSLVGVVLAVWLSNPQRRDMVISHSQRENRTRRWLPFF</sequence>
<feature type="compositionally biased region" description="Polar residues" evidence="9">
    <location>
        <begin position="82"/>
        <end position="91"/>
    </location>
</feature>
<name>A0A6D2L7V6_9BRAS</name>
<dbReference type="InterPro" id="IPR013083">
    <property type="entry name" value="Znf_RING/FYVE/PHD"/>
</dbReference>
<keyword evidence="4" id="KW-0479">Metal-binding</keyword>
<keyword evidence="7" id="KW-0862">Zinc</keyword>